<comment type="pathway">
    <text evidence="8">Purine metabolism; IMP biosynthesis via de novo pathway; 5-amino-1-(5-phospho-D-ribosyl)imidazole from N(2)-formyl-N(1)-(5-phospho-D-ribosyl)glycinamide: step 1/2.</text>
</comment>
<dbReference type="SUPFAM" id="SSF52317">
    <property type="entry name" value="Class I glutamine amidotransferase-like"/>
    <property type="match status" value="1"/>
</dbReference>
<feature type="active site" evidence="8">
    <location>
        <position position="208"/>
    </location>
</feature>
<dbReference type="InterPro" id="IPR010075">
    <property type="entry name" value="PRibForGlyAmidine_synth_PurQ"/>
</dbReference>
<keyword evidence="10" id="KW-1185">Reference proteome</keyword>
<evidence type="ECO:0000256" key="8">
    <source>
        <dbReference type="HAMAP-Rule" id="MF_00421"/>
    </source>
</evidence>
<dbReference type="GO" id="GO:0005524">
    <property type="term" value="F:ATP binding"/>
    <property type="evidence" value="ECO:0007669"/>
    <property type="project" value="UniProtKB-KW"/>
</dbReference>
<dbReference type="PROSITE" id="PS51273">
    <property type="entry name" value="GATASE_TYPE_1"/>
    <property type="match status" value="1"/>
</dbReference>
<evidence type="ECO:0000256" key="1">
    <source>
        <dbReference type="ARBA" id="ARBA00022490"/>
    </source>
</evidence>
<name>A0A5C4S215_CHLTI</name>
<dbReference type="GO" id="GO:0004642">
    <property type="term" value="F:phosphoribosylformylglycinamidine synthase activity"/>
    <property type="evidence" value="ECO:0007669"/>
    <property type="project" value="UniProtKB-UniRule"/>
</dbReference>
<keyword evidence="3 8" id="KW-0547">Nucleotide-binding</keyword>
<protein>
    <recommendedName>
        <fullName evidence="8">Phosphoribosylformylglycinamidine synthase subunit PurQ</fullName>
        <shortName evidence="8">FGAM synthase</shortName>
        <ecNumber evidence="8">6.3.5.3</ecNumber>
    </recommendedName>
    <alternativeName>
        <fullName evidence="8">Formylglycinamide ribonucleotide amidotransferase subunit I</fullName>
        <shortName evidence="8">FGAR amidotransferase I</shortName>
        <shortName evidence="8">FGAR-AT I</shortName>
    </alternativeName>
    <alternativeName>
        <fullName evidence="8">Glutaminase PurQ</fullName>
        <ecNumber evidence="8">3.5.1.2</ecNumber>
    </alternativeName>
    <alternativeName>
        <fullName evidence="8">Phosphoribosylformylglycinamidine synthase subunit I</fullName>
    </alternativeName>
</protein>
<sequence>MADVTVGIVVFPGSNCDHDTEYAVASFPGAKPVMLWHNDHDLKGCDAVILPGGFSYGDYLRCGSIARFSPLMREVIDFAGKGRPVLGICNGFQVLVECGLLEGALIRNAGRKFVSRQTTISVANNTTIFTDRYEKGEVLRVPVAHGEGNYIASPETIESLESNGQVAFRYTDAGGNATEEANFNGSMNNIAGIVNRQGNVLGLMPHPERASEALLGSEDGRRLFESLFAHLGGA</sequence>
<dbReference type="OrthoDB" id="9804441at2"/>
<dbReference type="CDD" id="cd01740">
    <property type="entry name" value="GATase1_FGAR_AT"/>
    <property type="match status" value="1"/>
</dbReference>
<accession>A0A5C4S215</accession>
<dbReference type="Proteomes" id="UP000308271">
    <property type="component" value="Unassembled WGS sequence"/>
</dbReference>
<evidence type="ECO:0000256" key="7">
    <source>
        <dbReference type="ARBA" id="ARBA00022962"/>
    </source>
</evidence>
<dbReference type="NCBIfam" id="NF002957">
    <property type="entry name" value="PRK03619.1"/>
    <property type="match status" value="1"/>
</dbReference>
<comment type="subcellular location">
    <subcellularLocation>
        <location evidence="8">Cytoplasm</location>
    </subcellularLocation>
</comment>
<evidence type="ECO:0000256" key="6">
    <source>
        <dbReference type="ARBA" id="ARBA00022840"/>
    </source>
</evidence>
<evidence type="ECO:0000256" key="5">
    <source>
        <dbReference type="ARBA" id="ARBA00022801"/>
    </source>
</evidence>
<evidence type="ECO:0000313" key="10">
    <source>
        <dbReference type="Proteomes" id="UP000308271"/>
    </source>
</evidence>
<dbReference type="EMBL" id="VDCH01000036">
    <property type="protein sequence ID" value="TNJ36771.1"/>
    <property type="molecule type" value="Genomic_DNA"/>
</dbReference>
<organism evidence="9 10">
    <name type="scientific">Chlorobaculum thiosulfatiphilum</name>
    <name type="common">Chlorobium limicola f.sp. thiosulfatophilum</name>
    <dbReference type="NCBI Taxonomy" id="115852"/>
    <lineage>
        <taxon>Bacteria</taxon>
        <taxon>Pseudomonadati</taxon>
        <taxon>Chlorobiota</taxon>
        <taxon>Chlorobiia</taxon>
        <taxon>Chlorobiales</taxon>
        <taxon>Chlorobiaceae</taxon>
        <taxon>Chlorobaculum</taxon>
    </lineage>
</organism>
<dbReference type="HAMAP" id="MF_00421">
    <property type="entry name" value="PurQ"/>
    <property type="match status" value="1"/>
</dbReference>
<dbReference type="NCBIfam" id="TIGR01737">
    <property type="entry name" value="FGAM_synth_I"/>
    <property type="match status" value="1"/>
</dbReference>
<keyword evidence="7 8" id="KW-0315">Glutamine amidotransferase</keyword>
<feature type="active site" description="Nucleophile" evidence="8">
    <location>
        <position position="89"/>
    </location>
</feature>
<evidence type="ECO:0000256" key="3">
    <source>
        <dbReference type="ARBA" id="ARBA00022741"/>
    </source>
</evidence>
<dbReference type="EC" id="6.3.5.3" evidence="8"/>
<dbReference type="SMART" id="SM01211">
    <property type="entry name" value="GATase_5"/>
    <property type="match status" value="1"/>
</dbReference>
<dbReference type="EC" id="3.5.1.2" evidence="8"/>
<evidence type="ECO:0000256" key="2">
    <source>
        <dbReference type="ARBA" id="ARBA00022598"/>
    </source>
</evidence>
<dbReference type="RefSeq" id="WP_139457787.1">
    <property type="nucleotide sequence ID" value="NZ_VDCH01000036.1"/>
</dbReference>
<feature type="active site" evidence="8">
    <location>
        <position position="206"/>
    </location>
</feature>
<dbReference type="Pfam" id="PF13507">
    <property type="entry name" value="GATase_5"/>
    <property type="match status" value="1"/>
</dbReference>
<dbReference type="UniPathway" id="UPA00074">
    <property type="reaction ID" value="UER00128"/>
</dbReference>
<comment type="subunit">
    <text evidence="8">Part of the FGAM synthase complex composed of 1 PurL, 1 PurQ and 2 PurS subunits.</text>
</comment>
<evidence type="ECO:0000313" key="9">
    <source>
        <dbReference type="EMBL" id="TNJ36771.1"/>
    </source>
</evidence>
<keyword evidence="6 8" id="KW-0067">ATP-binding</keyword>
<dbReference type="GO" id="GO:0005737">
    <property type="term" value="C:cytoplasm"/>
    <property type="evidence" value="ECO:0007669"/>
    <property type="project" value="UniProtKB-SubCell"/>
</dbReference>
<dbReference type="InterPro" id="IPR029062">
    <property type="entry name" value="Class_I_gatase-like"/>
</dbReference>
<dbReference type="AlphaFoldDB" id="A0A5C4S215"/>
<evidence type="ECO:0000256" key="4">
    <source>
        <dbReference type="ARBA" id="ARBA00022755"/>
    </source>
</evidence>
<keyword evidence="4 8" id="KW-0658">Purine biosynthesis</keyword>
<keyword evidence="5 8" id="KW-0378">Hydrolase</keyword>
<dbReference type="PANTHER" id="PTHR47552">
    <property type="entry name" value="PHOSPHORIBOSYLFORMYLGLYCINAMIDINE SYNTHASE SUBUNIT PURQ"/>
    <property type="match status" value="1"/>
</dbReference>
<gene>
    <name evidence="8 9" type="primary">purQ</name>
    <name evidence="9" type="ORF">FGF66_11560</name>
</gene>
<dbReference type="PIRSF" id="PIRSF001586">
    <property type="entry name" value="FGAM_synth_I"/>
    <property type="match status" value="1"/>
</dbReference>
<keyword evidence="1 8" id="KW-0963">Cytoplasm</keyword>
<dbReference type="GO" id="GO:0004359">
    <property type="term" value="F:glutaminase activity"/>
    <property type="evidence" value="ECO:0007669"/>
    <property type="project" value="UniProtKB-EC"/>
</dbReference>
<comment type="caution">
    <text evidence="9">The sequence shown here is derived from an EMBL/GenBank/DDBJ whole genome shotgun (WGS) entry which is preliminary data.</text>
</comment>
<dbReference type="GO" id="GO:0006189">
    <property type="term" value="P:'de novo' IMP biosynthetic process"/>
    <property type="evidence" value="ECO:0007669"/>
    <property type="project" value="UniProtKB-UniRule"/>
</dbReference>
<comment type="catalytic activity">
    <reaction evidence="8">
        <text>L-glutamine + H2O = L-glutamate + NH4(+)</text>
        <dbReference type="Rhea" id="RHEA:15889"/>
        <dbReference type="ChEBI" id="CHEBI:15377"/>
        <dbReference type="ChEBI" id="CHEBI:28938"/>
        <dbReference type="ChEBI" id="CHEBI:29985"/>
        <dbReference type="ChEBI" id="CHEBI:58359"/>
        <dbReference type="EC" id="3.5.1.2"/>
    </reaction>
</comment>
<keyword evidence="2 8" id="KW-0436">Ligase</keyword>
<proteinExistence type="inferred from homology"/>
<comment type="catalytic activity">
    <reaction evidence="8">
        <text>N(2)-formyl-N(1)-(5-phospho-beta-D-ribosyl)glycinamide + L-glutamine + ATP + H2O = 2-formamido-N(1)-(5-O-phospho-beta-D-ribosyl)acetamidine + L-glutamate + ADP + phosphate + H(+)</text>
        <dbReference type="Rhea" id="RHEA:17129"/>
        <dbReference type="ChEBI" id="CHEBI:15377"/>
        <dbReference type="ChEBI" id="CHEBI:15378"/>
        <dbReference type="ChEBI" id="CHEBI:29985"/>
        <dbReference type="ChEBI" id="CHEBI:30616"/>
        <dbReference type="ChEBI" id="CHEBI:43474"/>
        <dbReference type="ChEBI" id="CHEBI:58359"/>
        <dbReference type="ChEBI" id="CHEBI:147286"/>
        <dbReference type="ChEBI" id="CHEBI:147287"/>
        <dbReference type="ChEBI" id="CHEBI:456216"/>
        <dbReference type="EC" id="6.3.5.3"/>
    </reaction>
</comment>
<comment type="function">
    <text evidence="8">Part of the phosphoribosylformylglycinamidine synthase complex involved in the purines biosynthetic pathway. Catalyzes the ATP-dependent conversion of formylglycinamide ribonucleotide (FGAR) and glutamine to yield formylglycinamidine ribonucleotide (FGAM) and glutamate. The FGAM synthase complex is composed of three subunits. PurQ produces an ammonia molecule by converting glutamine to glutamate. PurL transfers the ammonia molecule to FGAR to form FGAM in an ATP-dependent manner. PurS interacts with PurQ and PurL and is thought to assist in the transfer of the ammonia molecule from PurQ to PurL.</text>
</comment>
<reference evidence="9 10" key="1">
    <citation type="submission" date="2019-05" db="EMBL/GenBank/DDBJ databases">
        <title>Draft Whole-Genome sequence of the green sulfur bacterium Chlorobaculum thiosulfatiphilum DSM 249.</title>
        <authorList>
            <person name="Meyer T.E."/>
            <person name="Kyndt J.A."/>
        </authorList>
    </citation>
    <scope>NUCLEOTIDE SEQUENCE [LARGE SCALE GENOMIC DNA]</scope>
    <source>
        <strain evidence="9 10">DSM 249</strain>
    </source>
</reference>
<dbReference type="Gene3D" id="3.40.50.880">
    <property type="match status" value="1"/>
</dbReference>
<dbReference type="PANTHER" id="PTHR47552:SF1">
    <property type="entry name" value="PHOSPHORIBOSYLFORMYLGLYCINAMIDINE SYNTHASE SUBUNIT PURQ"/>
    <property type="match status" value="1"/>
</dbReference>